<comment type="caution">
    <text evidence="9">The sequence shown here is derived from an EMBL/GenBank/DDBJ whole genome shotgun (WGS) entry which is preliminary data.</text>
</comment>
<evidence type="ECO:0000256" key="1">
    <source>
        <dbReference type="ARBA" id="ARBA00004282"/>
    </source>
</evidence>
<name>A0AAN9AFA7_HALRR</name>
<comment type="similarity">
    <text evidence="2">Belongs to the angiomotin family.</text>
</comment>
<dbReference type="InterPro" id="IPR051747">
    <property type="entry name" value="Angiomotin-like"/>
</dbReference>
<evidence type="ECO:0000256" key="2">
    <source>
        <dbReference type="ARBA" id="ARBA00010300"/>
    </source>
</evidence>
<keyword evidence="10" id="KW-1185">Reference proteome</keyword>
<evidence type="ECO:0000313" key="9">
    <source>
        <dbReference type="EMBL" id="KAK7083152.1"/>
    </source>
</evidence>
<feature type="coiled-coil region" evidence="6">
    <location>
        <begin position="463"/>
        <end position="604"/>
    </location>
</feature>
<dbReference type="PANTHER" id="PTHR14826:SF14">
    <property type="entry name" value="ANGIOMOTIN_C DOMAIN-CONTAINING PROTEIN"/>
    <property type="match status" value="1"/>
</dbReference>
<keyword evidence="5 6" id="KW-0175">Coiled coil</keyword>
<keyword evidence="3" id="KW-0597">Phosphoprotein</keyword>
<dbReference type="InterPro" id="IPR024646">
    <property type="entry name" value="Angiomotin_C"/>
</dbReference>
<accession>A0AAN9AFA7</accession>
<feature type="compositionally biased region" description="Polar residues" evidence="7">
    <location>
        <begin position="189"/>
        <end position="207"/>
    </location>
</feature>
<feature type="region of interest" description="Disordered" evidence="7">
    <location>
        <begin position="1"/>
        <end position="51"/>
    </location>
</feature>
<reference evidence="9 10" key="1">
    <citation type="submission" date="2023-11" db="EMBL/GenBank/DDBJ databases">
        <title>Halocaridina rubra genome assembly.</title>
        <authorList>
            <person name="Smith C."/>
        </authorList>
    </citation>
    <scope>NUCLEOTIDE SEQUENCE [LARGE SCALE GENOMIC DNA]</scope>
    <source>
        <strain evidence="9">EP-1</strain>
        <tissue evidence="9">Whole</tissue>
    </source>
</reference>
<dbReference type="GO" id="GO:0005886">
    <property type="term" value="C:plasma membrane"/>
    <property type="evidence" value="ECO:0007669"/>
    <property type="project" value="TreeGrafter"/>
</dbReference>
<sequence length="674" mass="74595">MKSSQNTSNANTITVSSSSSHRNTLAQIQSTPYGQSFSGSETDVSTSTENLSPEERYALEHTQRQEPQGQENVGSSVPGMASTQATLVSVLTTSGATTVSMARSNESNASISSSTNTLIIHSSQPDDSWNHRWMPGGYSTPVAGRKSVSSSINSIQDGVSASYNALNFSSSLLLDASLNPKASVPSYLSESGLTGSPKLSTHSSTTKYHAAPDLPDIPSSYLDQSEVLKHLLKREGKDGGVHDPSASSSNNALDMLEGIGTISSKNIKLPLLSDLDTTVNYVNYPPPPAYPAWRLDDSEKSDHYVDLAKSTLSKSQPDLSKLGSSKDISSPQEVLSQRIVSGQTDASDGNLQEVADILAQENYALKMEVDMYHRKVAKLQRFEMEIIKVHEAHEALVKLSERREQLERLARHKLQAEVKRLTDLNADLKDQVDVLSTQIASRSLTSDSADALRKELNKRDVFIAQLVSQNKELIAAKERQEIELTAQRQTLNEQRTHIDILDSALTNAQANVVKLEEELRKKQNLVEQAGQLKRLLVSLQLASDRREQSEKNLRHKLEKEIEQLRNGYKQEGPDVKLSDLRREIREKEEKIMLLEGEVTKWEQRYLQESALRQLAIEAASMPKCVTSTSTHRLPQPAAVVYLLKQETFLCFKLTNQSIIVFLLVESPTHELLVA</sequence>
<proteinExistence type="inferred from homology"/>
<comment type="subcellular location">
    <subcellularLocation>
        <location evidence="1">Cell junction</location>
    </subcellularLocation>
</comment>
<dbReference type="GO" id="GO:0031410">
    <property type="term" value="C:cytoplasmic vesicle"/>
    <property type="evidence" value="ECO:0007669"/>
    <property type="project" value="TreeGrafter"/>
</dbReference>
<evidence type="ECO:0000256" key="6">
    <source>
        <dbReference type="SAM" id="Coils"/>
    </source>
</evidence>
<dbReference type="EMBL" id="JAXCGZ010003797">
    <property type="protein sequence ID" value="KAK7083152.1"/>
    <property type="molecule type" value="Genomic_DNA"/>
</dbReference>
<feature type="region of interest" description="Disordered" evidence="7">
    <location>
        <begin position="189"/>
        <end position="212"/>
    </location>
</feature>
<dbReference type="Pfam" id="PF12240">
    <property type="entry name" value="Angiomotin_C"/>
    <property type="match status" value="1"/>
</dbReference>
<evidence type="ECO:0000256" key="5">
    <source>
        <dbReference type="ARBA" id="ARBA00023054"/>
    </source>
</evidence>
<dbReference type="PANTHER" id="PTHR14826">
    <property type="entry name" value="ANGIOMOTIN"/>
    <property type="match status" value="1"/>
</dbReference>
<dbReference type="Proteomes" id="UP001381693">
    <property type="component" value="Unassembled WGS sequence"/>
</dbReference>
<evidence type="ECO:0000259" key="8">
    <source>
        <dbReference type="Pfam" id="PF12240"/>
    </source>
</evidence>
<evidence type="ECO:0000256" key="4">
    <source>
        <dbReference type="ARBA" id="ARBA00022949"/>
    </source>
</evidence>
<feature type="domain" description="Angiomotin C-terminal" evidence="8">
    <location>
        <begin position="526"/>
        <end position="620"/>
    </location>
</feature>
<keyword evidence="4" id="KW-0965">Cell junction</keyword>
<evidence type="ECO:0000313" key="10">
    <source>
        <dbReference type="Proteomes" id="UP001381693"/>
    </source>
</evidence>
<dbReference type="AlphaFoldDB" id="A0AAN9AFA7"/>
<gene>
    <name evidence="9" type="primary">AMOTL1</name>
    <name evidence="9" type="ORF">SK128_010534</name>
</gene>
<dbReference type="GO" id="GO:0005923">
    <property type="term" value="C:bicellular tight junction"/>
    <property type="evidence" value="ECO:0007669"/>
    <property type="project" value="TreeGrafter"/>
</dbReference>
<evidence type="ECO:0000256" key="3">
    <source>
        <dbReference type="ARBA" id="ARBA00022553"/>
    </source>
</evidence>
<protein>
    <submittedName>
        <fullName evidence="9">Angiomotin C terminal</fullName>
    </submittedName>
</protein>
<dbReference type="GO" id="GO:0030036">
    <property type="term" value="P:actin cytoskeleton organization"/>
    <property type="evidence" value="ECO:0007669"/>
    <property type="project" value="TreeGrafter"/>
</dbReference>
<dbReference type="PRINTS" id="PR01807">
    <property type="entry name" value="ANGIOMOTIN"/>
</dbReference>
<organism evidence="9 10">
    <name type="scientific">Halocaridina rubra</name>
    <name type="common">Hawaiian red shrimp</name>
    <dbReference type="NCBI Taxonomy" id="373956"/>
    <lineage>
        <taxon>Eukaryota</taxon>
        <taxon>Metazoa</taxon>
        <taxon>Ecdysozoa</taxon>
        <taxon>Arthropoda</taxon>
        <taxon>Crustacea</taxon>
        <taxon>Multicrustacea</taxon>
        <taxon>Malacostraca</taxon>
        <taxon>Eumalacostraca</taxon>
        <taxon>Eucarida</taxon>
        <taxon>Decapoda</taxon>
        <taxon>Pleocyemata</taxon>
        <taxon>Caridea</taxon>
        <taxon>Atyoidea</taxon>
        <taxon>Atyidae</taxon>
        <taxon>Halocaridina</taxon>
    </lineage>
</organism>
<dbReference type="GO" id="GO:0030334">
    <property type="term" value="P:regulation of cell migration"/>
    <property type="evidence" value="ECO:0007669"/>
    <property type="project" value="TreeGrafter"/>
</dbReference>
<evidence type="ECO:0000256" key="7">
    <source>
        <dbReference type="SAM" id="MobiDB-lite"/>
    </source>
</evidence>
<feature type="coiled-coil region" evidence="6">
    <location>
        <begin position="389"/>
        <end position="438"/>
    </location>
</feature>
<dbReference type="InterPro" id="IPR009114">
    <property type="entry name" value="Angiomotin"/>
</dbReference>